<sequence length="144" mass="16645">MKTSSKLTSKESFDILHEIENRKYPADGSIKLSDWCEQMQKAKYEAIKNLVPEVGLGCTICYYSDKRAATVTKIVSQCKIEVTFNRTKCIDYYAGEYEIFPELEGAPKVFTKRRNGYWVAEGQSYKDGVILMLHYQNHYIDPSF</sequence>
<name>A0ABT0C451_9BACT</name>
<evidence type="ECO:0000313" key="1">
    <source>
        <dbReference type="EMBL" id="MCJ2381784.1"/>
    </source>
</evidence>
<gene>
    <name evidence="1" type="ORF">MUN53_14420</name>
</gene>
<dbReference type="RefSeq" id="WP_243326185.1">
    <property type="nucleotide sequence ID" value="NZ_JAKZMM010000043.1"/>
</dbReference>
<comment type="caution">
    <text evidence="1">The sequence shown here is derived from an EMBL/GenBank/DDBJ whole genome shotgun (WGS) entry which is preliminary data.</text>
</comment>
<keyword evidence="2" id="KW-1185">Reference proteome</keyword>
<dbReference type="EMBL" id="JAKZMM010000043">
    <property type="protein sequence ID" value="MCJ2381784.1"/>
    <property type="molecule type" value="Genomic_DNA"/>
</dbReference>
<accession>A0ABT0C451</accession>
<reference evidence="1 2" key="1">
    <citation type="submission" date="2022-03" db="EMBL/GenBank/DDBJ databases">
        <title>Parabacteroides sp. nov. isolated from swine feces.</title>
        <authorList>
            <person name="Bak J.E."/>
        </authorList>
    </citation>
    <scope>NUCLEOTIDE SEQUENCE [LARGE SCALE GENOMIC DNA]</scope>
    <source>
        <strain evidence="1 2">AGMB00274</strain>
    </source>
</reference>
<protein>
    <submittedName>
        <fullName evidence="1">Uncharacterized protein</fullName>
    </submittedName>
</protein>
<evidence type="ECO:0000313" key="2">
    <source>
        <dbReference type="Proteomes" id="UP001165444"/>
    </source>
</evidence>
<dbReference type="Proteomes" id="UP001165444">
    <property type="component" value="Unassembled WGS sequence"/>
</dbReference>
<organism evidence="1 2">
    <name type="scientific">Parabacteroides faecalis</name>
    <dbReference type="NCBI Taxonomy" id="2924040"/>
    <lineage>
        <taxon>Bacteria</taxon>
        <taxon>Pseudomonadati</taxon>
        <taxon>Bacteroidota</taxon>
        <taxon>Bacteroidia</taxon>
        <taxon>Bacteroidales</taxon>
        <taxon>Tannerellaceae</taxon>
        <taxon>Parabacteroides</taxon>
    </lineage>
</organism>
<proteinExistence type="predicted"/>